<accession>A0A5J4RC12</accession>
<protein>
    <submittedName>
        <fullName evidence="1">Uncharacterized protein</fullName>
    </submittedName>
</protein>
<feature type="non-terminal residue" evidence="1">
    <location>
        <position position="37"/>
    </location>
</feature>
<dbReference type="Proteomes" id="UP000324800">
    <property type="component" value="Unassembled WGS sequence"/>
</dbReference>
<proteinExistence type="predicted"/>
<comment type="caution">
    <text evidence="1">The sequence shown here is derived from an EMBL/GenBank/DDBJ whole genome shotgun (WGS) entry which is preliminary data.</text>
</comment>
<organism evidence="1 2">
    <name type="scientific">Streblomastix strix</name>
    <dbReference type="NCBI Taxonomy" id="222440"/>
    <lineage>
        <taxon>Eukaryota</taxon>
        <taxon>Metamonada</taxon>
        <taxon>Preaxostyla</taxon>
        <taxon>Oxymonadida</taxon>
        <taxon>Streblomastigidae</taxon>
        <taxon>Streblomastix</taxon>
    </lineage>
</organism>
<dbReference type="AlphaFoldDB" id="A0A5J4RC12"/>
<sequence length="37" mass="4149">MLCYNLLNIGDIPNIWQSEEADAIVDSLRNSVKEAGR</sequence>
<gene>
    <name evidence="1" type="ORF">EZS28_053377</name>
</gene>
<evidence type="ECO:0000313" key="2">
    <source>
        <dbReference type="Proteomes" id="UP000324800"/>
    </source>
</evidence>
<evidence type="ECO:0000313" key="1">
    <source>
        <dbReference type="EMBL" id="KAA6331546.1"/>
    </source>
</evidence>
<dbReference type="OrthoDB" id="424310at2759"/>
<dbReference type="Gene3D" id="3.40.50.300">
    <property type="entry name" value="P-loop containing nucleotide triphosphate hydrolases"/>
    <property type="match status" value="1"/>
</dbReference>
<dbReference type="InterPro" id="IPR027417">
    <property type="entry name" value="P-loop_NTPase"/>
</dbReference>
<dbReference type="EMBL" id="SNRW01042610">
    <property type="protein sequence ID" value="KAA6331546.1"/>
    <property type="molecule type" value="Genomic_DNA"/>
</dbReference>
<reference evidence="1 2" key="1">
    <citation type="submission" date="2019-03" db="EMBL/GenBank/DDBJ databases">
        <title>Single cell metagenomics reveals metabolic interactions within the superorganism composed of flagellate Streblomastix strix and complex community of Bacteroidetes bacteria on its surface.</title>
        <authorList>
            <person name="Treitli S.C."/>
            <person name="Kolisko M."/>
            <person name="Husnik F."/>
            <person name="Keeling P."/>
            <person name="Hampl V."/>
        </authorList>
    </citation>
    <scope>NUCLEOTIDE SEQUENCE [LARGE SCALE GENOMIC DNA]</scope>
    <source>
        <strain evidence="1">ST1C</strain>
    </source>
</reference>
<name>A0A5J4RC12_9EUKA</name>